<evidence type="ECO:0000256" key="1">
    <source>
        <dbReference type="SAM" id="Coils"/>
    </source>
</evidence>
<dbReference type="PANTHER" id="PTHR34934">
    <property type="entry name" value="FLAVIN-DEPENDENT THYMIDYLATE SYNTHASE"/>
    <property type="match status" value="1"/>
</dbReference>
<gene>
    <name evidence="2" type="ORF">CDSM653_01968</name>
</gene>
<dbReference type="InterPro" id="IPR003669">
    <property type="entry name" value="Thymidylate_synthase_ThyX"/>
</dbReference>
<accession>B7R8M2</accession>
<dbReference type="CDD" id="cd20175">
    <property type="entry name" value="ThyX"/>
    <property type="match status" value="2"/>
</dbReference>
<comment type="caution">
    <text evidence="2">The sequence shown here is derived from an EMBL/GenBank/DDBJ whole genome shotgun (WGS) entry which is preliminary data.</text>
</comment>
<name>B7R8M2_9THEO</name>
<dbReference type="EMBL" id="ABXP02000106">
    <property type="protein sequence ID" value="KKC29117.1"/>
    <property type="molecule type" value="Genomic_DNA"/>
</dbReference>
<evidence type="ECO:0000313" key="3">
    <source>
        <dbReference type="Proteomes" id="UP000010146"/>
    </source>
</evidence>
<dbReference type="SUPFAM" id="SSF69796">
    <property type="entry name" value="Thymidylate synthase-complementing protein Thy1"/>
    <property type="match status" value="2"/>
</dbReference>
<dbReference type="PANTHER" id="PTHR34934:SF1">
    <property type="entry name" value="FLAVIN-DEPENDENT THYMIDYLATE SYNTHASE"/>
    <property type="match status" value="1"/>
</dbReference>
<dbReference type="AlphaFoldDB" id="B7R8M2"/>
<protein>
    <submittedName>
        <fullName evidence="2">Alternative thymidylate synthase</fullName>
    </submittedName>
</protein>
<keyword evidence="1" id="KW-0175">Coiled coil</keyword>
<organism evidence="2 3">
    <name type="scientific">Caldanaerobacter subterraneus subsp. pacificus DSM 12653</name>
    <dbReference type="NCBI Taxonomy" id="391606"/>
    <lineage>
        <taxon>Bacteria</taxon>
        <taxon>Bacillati</taxon>
        <taxon>Bacillota</taxon>
        <taxon>Clostridia</taxon>
        <taxon>Thermoanaerobacterales</taxon>
        <taxon>Thermoanaerobacteraceae</taxon>
        <taxon>Caldanaerobacter</taxon>
    </lineage>
</organism>
<dbReference type="GO" id="GO:0070402">
    <property type="term" value="F:NADPH binding"/>
    <property type="evidence" value="ECO:0007669"/>
    <property type="project" value="TreeGrafter"/>
</dbReference>
<reference evidence="3" key="3">
    <citation type="submission" date="2015-02" db="EMBL/GenBank/DDBJ databases">
        <title>Genome analysis of three genomes within the thermophilic hydrogenogenic bacterial species Caldanaerobacter subterraneus.</title>
        <authorList>
            <person name="Sant'Anna F.H."/>
            <person name="Lebedinsky A."/>
            <person name="Sokolova T."/>
            <person name="Robb F.T."/>
            <person name="Gonzalez J.M."/>
        </authorList>
    </citation>
    <scope>NUCLEOTIDE SEQUENCE [LARGE SCALE GENOMIC DNA]</scope>
    <source>
        <strain evidence="3">DSM 12653</strain>
    </source>
</reference>
<dbReference type="PROSITE" id="PS51331">
    <property type="entry name" value="THYX"/>
    <property type="match status" value="2"/>
</dbReference>
<dbReference type="Gene3D" id="3.30.1360.170">
    <property type="match status" value="2"/>
</dbReference>
<feature type="coiled-coil region" evidence="1">
    <location>
        <begin position="189"/>
        <end position="216"/>
    </location>
</feature>
<evidence type="ECO:0000313" key="2">
    <source>
        <dbReference type="EMBL" id="KKC29117.1"/>
    </source>
</evidence>
<reference evidence="2 3" key="1">
    <citation type="submission" date="2008-07" db="EMBL/GenBank/DDBJ databases">
        <authorList>
            <person name="Gonzalez J."/>
            <person name="Sokolova T."/>
            <person name="Ferriera S."/>
            <person name="Johnson J."/>
            <person name="Kravitz S."/>
            <person name="Beeson K."/>
            <person name="Sutton G."/>
            <person name="Rogers Y.-H."/>
            <person name="Friedman R."/>
            <person name="Frazier M."/>
            <person name="Venter J.C."/>
        </authorList>
    </citation>
    <scope>NUCLEOTIDE SEQUENCE [LARGE SCALE GENOMIC DNA]</scope>
    <source>
        <strain evidence="2 3">DSM 12653</strain>
    </source>
</reference>
<dbReference type="InterPro" id="IPR036098">
    <property type="entry name" value="Thymidylate_synthase_ThyX_sf"/>
</dbReference>
<dbReference type="GO" id="GO:0004799">
    <property type="term" value="F:thymidylate synthase activity"/>
    <property type="evidence" value="ECO:0007669"/>
    <property type="project" value="TreeGrafter"/>
</dbReference>
<sequence length="527" mass="61532">MWYNYIKYGSLFLQFLKGVFTMQMRKLTPEEEKLLQNFVTDVYGPVYFIHSLPEFIIPPINSKVSRKDTSWRLNILESLTDGDLDITEYLPKHSIPMERAIEKAREFHEKWVEKFGHSSIAEQHLMHLCVEDVSRLLSGDIELMNRRPAFIEWSQRYQKPTREKVVIPPELEKEPVLKEKFLKVWNATYDAYEKLVKVLTEYLRRAEEKKEGETEEKFLNRIEKIAFEDARYALILATRTSFAVALNALDLQDIVRKLFAHPTEEAKVLAKRIVEQGEKIAPSTLRHLTPTPYQMKVRERLKDISKKILGDKRAISSDDVVLLDYTGKGTDFSPVDTVVAHILFTYSGKEFVEVKEKVKAMKEEEKEKVIKTAVEEIGEFDHLIDAFKSVRFKFQLKISEANWHQLLRHRTIIFDWTEPTVENGFVIPPNVVKAGAEDILIGALKTSEELFYELKEKMPEVSPYVVTNAHKRLVVMNADLWAFDHFANLRCTKEAQWDIRETSFKMLGLIREVAPQLAFFMARRKRA</sequence>
<dbReference type="GO" id="GO:0006231">
    <property type="term" value="P:dTMP biosynthetic process"/>
    <property type="evidence" value="ECO:0007669"/>
    <property type="project" value="InterPro"/>
</dbReference>
<dbReference type="Proteomes" id="UP000010146">
    <property type="component" value="Unassembled WGS sequence"/>
</dbReference>
<proteinExistence type="predicted"/>
<dbReference type="Pfam" id="PF02511">
    <property type="entry name" value="Thy1"/>
    <property type="match status" value="2"/>
</dbReference>
<dbReference type="GO" id="GO:0050797">
    <property type="term" value="F:thymidylate synthase (FAD) activity"/>
    <property type="evidence" value="ECO:0007669"/>
    <property type="project" value="InterPro"/>
</dbReference>
<reference evidence="2 3" key="2">
    <citation type="journal article" date="2015" name="BMC Genomics">
        <title>Analysis of three genomes within the thermophilic bacterial species Caldanaerobacter subterraneus with a focus on carbon monoxide dehydrogenase evolution and hydrolase diversity.</title>
        <authorList>
            <person name="Sant'Anna F.H."/>
            <person name="Lebedinsky A.V."/>
            <person name="Sokolova T.G."/>
            <person name="Robb F.T."/>
            <person name="Gonzalez J.M."/>
        </authorList>
    </citation>
    <scope>NUCLEOTIDE SEQUENCE [LARGE SCALE GENOMIC DNA]</scope>
    <source>
        <strain evidence="2 3">DSM 12653</strain>
    </source>
</reference>
<dbReference type="GO" id="GO:0050660">
    <property type="term" value="F:flavin adenine dinucleotide binding"/>
    <property type="evidence" value="ECO:0007669"/>
    <property type="project" value="InterPro"/>
</dbReference>